<proteinExistence type="inferred from homology"/>
<dbReference type="InterPro" id="IPR007325">
    <property type="entry name" value="KFase/CYL"/>
</dbReference>
<comment type="subcellular location">
    <subcellularLocation>
        <location evidence="1">Secreted</location>
        <location evidence="1">Extracellular space</location>
        <location evidence="1">Extracellular matrix</location>
    </subcellularLocation>
</comment>
<dbReference type="PANTHER" id="PTHR31118:SF12">
    <property type="entry name" value="CYCLASE-LIKE PROTEIN 2"/>
    <property type="match status" value="1"/>
</dbReference>
<evidence type="ECO:0000256" key="2">
    <source>
        <dbReference type="ARBA" id="ARBA00007865"/>
    </source>
</evidence>
<dbReference type="Pfam" id="PF04199">
    <property type="entry name" value="Cyclase"/>
    <property type="match status" value="1"/>
</dbReference>
<name>A0A8N4ERZ4_ELAGV</name>
<evidence type="ECO:0000313" key="5">
    <source>
        <dbReference type="Proteomes" id="UP000504607"/>
    </source>
</evidence>
<organism evidence="5 6">
    <name type="scientific">Elaeis guineensis var. tenera</name>
    <name type="common">Oil palm</name>
    <dbReference type="NCBI Taxonomy" id="51953"/>
    <lineage>
        <taxon>Eukaryota</taxon>
        <taxon>Viridiplantae</taxon>
        <taxon>Streptophyta</taxon>
        <taxon>Embryophyta</taxon>
        <taxon>Tracheophyta</taxon>
        <taxon>Spermatophyta</taxon>
        <taxon>Magnoliopsida</taxon>
        <taxon>Liliopsida</taxon>
        <taxon>Arecaceae</taxon>
        <taxon>Arecoideae</taxon>
        <taxon>Cocoseae</taxon>
        <taxon>Elaeidinae</taxon>
        <taxon>Elaeis</taxon>
    </lineage>
</organism>
<gene>
    <name evidence="6" type="primary">LOC114913342</name>
</gene>
<keyword evidence="5" id="KW-1185">Reference proteome</keyword>
<evidence type="ECO:0000256" key="4">
    <source>
        <dbReference type="SAM" id="SignalP"/>
    </source>
</evidence>
<evidence type="ECO:0000256" key="1">
    <source>
        <dbReference type="ARBA" id="ARBA00004498"/>
    </source>
</evidence>
<accession>A0A8N4ERZ4</accession>
<evidence type="ECO:0000313" key="6">
    <source>
        <dbReference type="RefSeq" id="XP_029117865.1"/>
    </source>
</evidence>
<sequence length="134" mass="14614">MGRIITLGPTVLFPLLLQLFSLAADRAAGGDADLVVVRREEYGGGRILDITHAYREDMPTWESDKGAGQFLWLPKSMKNGSLANFSELRMSVPTGTHVDAPGHFFQNYFEAGFDADTLGLQVLNGNHSSGRSKT</sequence>
<dbReference type="Proteomes" id="UP000504607">
    <property type="component" value="Unplaced"/>
</dbReference>
<dbReference type="KEGG" id="egu:114913342"/>
<dbReference type="GO" id="GO:0019441">
    <property type="term" value="P:L-tryptophan catabolic process to kynurenine"/>
    <property type="evidence" value="ECO:0007669"/>
    <property type="project" value="InterPro"/>
</dbReference>
<dbReference type="RefSeq" id="XP_029117865.1">
    <property type="nucleotide sequence ID" value="XM_029262032.1"/>
</dbReference>
<comment type="similarity">
    <text evidence="2">Belongs to the Cyclase 1 superfamily.</text>
</comment>
<feature type="signal peptide" evidence="4">
    <location>
        <begin position="1"/>
        <end position="29"/>
    </location>
</feature>
<keyword evidence="4" id="KW-0732">Signal</keyword>
<dbReference type="AlphaFoldDB" id="A0A8N4ERZ4"/>
<dbReference type="Gene3D" id="3.50.30.50">
    <property type="entry name" value="Putative cyclase"/>
    <property type="match status" value="1"/>
</dbReference>
<dbReference type="SUPFAM" id="SSF102198">
    <property type="entry name" value="Putative cyclase"/>
    <property type="match status" value="1"/>
</dbReference>
<dbReference type="InterPro" id="IPR037175">
    <property type="entry name" value="KFase_sf"/>
</dbReference>
<protein>
    <submittedName>
        <fullName evidence="6">Cyclase-like protein 3</fullName>
    </submittedName>
</protein>
<keyword evidence="3" id="KW-0272">Extracellular matrix</keyword>
<reference evidence="6" key="1">
    <citation type="submission" date="2025-08" db="UniProtKB">
        <authorList>
            <consortium name="RefSeq"/>
        </authorList>
    </citation>
    <scope>IDENTIFICATION</scope>
</reference>
<dbReference type="PANTHER" id="PTHR31118">
    <property type="entry name" value="CYCLASE-LIKE PROTEIN 2"/>
    <property type="match status" value="1"/>
</dbReference>
<dbReference type="GO" id="GO:0004061">
    <property type="term" value="F:arylformamidase activity"/>
    <property type="evidence" value="ECO:0007669"/>
    <property type="project" value="InterPro"/>
</dbReference>
<feature type="chain" id="PRO_5035467031" evidence="4">
    <location>
        <begin position="30"/>
        <end position="134"/>
    </location>
</feature>
<keyword evidence="3" id="KW-0964">Secreted</keyword>
<dbReference type="OrthoDB" id="7108654at2759"/>
<evidence type="ECO:0000256" key="3">
    <source>
        <dbReference type="ARBA" id="ARBA00022530"/>
    </source>
</evidence>